<evidence type="ECO:0008006" key="4">
    <source>
        <dbReference type="Google" id="ProtNLM"/>
    </source>
</evidence>
<evidence type="ECO:0000313" key="3">
    <source>
        <dbReference type="Proteomes" id="UP001159364"/>
    </source>
</evidence>
<organism evidence="2 3">
    <name type="scientific">Erythroxylum novogranatense</name>
    <dbReference type="NCBI Taxonomy" id="1862640"/>
    <lineage>
        <taxon>Eukaryota</taxon>
        <taxon>Viridiplantae</taxon>
        <taxon>Streptophyta</taxon>
        <taxon>Embryophyta</taxon>
        <taxon>Tracheophyta</taxon>
        <taxon>Spermatophyta</taxon>
        <taxon>Magnoliopsida</taxon>
        <taxon>eudicotyledons</taxon>
        <taxon>Gunneridae</taxon>
        <taxon>Pentapetalae</taxon>
        <taxon>rosids</taxon>
        <taxon>fabids</taxon>
        <taxon>Malpighiales</taxon>
        <taxon>Erythroxylaceae</taxon>
        <taxon>Erythroxylum</taxon>
    </lineage>
</organism>
<dbReference type="PANTHER" id="PTHR31286:SF99">
    <property type="entry name" value="DUF4283 DOMAIN-CONTAINING PROTEIN"/>
    <property type="match status" value="1"/>
</dbReference>
<evidence type="ECO:0000313" key="2">
    <source>
        <dbReference type="EMBL" id="KAJ8762977.1"/>
    </source>
</evidence>
<name>A0AAV8T8J3_9ROSI</name>
<accession>A0AAV8T8J3</accession>
<dbReference type="AlphaFoldDB" id="A0AAV8T8J3"/>
<evidence type="ECO:0000256" key="1">
    <source>
        <dbReference type="SAM" id="MobiDB-lite"/>
    </source>
</evidence>
<sequence length="183" mass="20264">MDGLRTSDRRPALGPSFWPSHAQITHAVVWIRIPNLPIVRYHPKILSSLGNLVGETVQIDEASMLAQRGRYTRMEVDINLTIPLKSSMELDSESLLITYEGFPQVCYNCDIVGQSPMSCFRTSHPAGEDVPPSATGSARETGSREMLGGVEQRRGDAMSNDAFKWARPEGDFLLSTWTKLAKA</sequence>
<dbReference type="EMBL" id="JAIWQS010000006">
    <property type="protein sequence ID" value="KAJ8762977.1"/>
    <property type="molecule type" value="Genomic_DNA"/>
</dbReference>
<proteinExistence type="predicted"/>
<comment type="caution">
    <text evidence="2">The sequence shown here is derived from an EMBL/GenBank/DDBJ whole genome shotgun (WGS) entry which is preliminary data.</text>
</comment>
<protein>
    <recommendedName>
        <fullName evidence="4">DUF4283 domain-containing protein</fullName>
    </recommendedName>
</protein>
<feature type="region of interest" description="Disordered" evidence="1">
    <location>
        <begin position="123"/>
        <end position="155"/>
    </location>
</feature>
<dbReference type="InterPro" id="IPR040256">
    <property type="entry name" value="At4g02000-like"/>
</dbReference>
<gene>
    <name evidence="2" type="ORF">K2173_023106</name>
</gene>
<keyword evidence="3" id="KW-1185">Reference proteome</keyword>
<dbReference type="Proteomes" id="UP001159364">
    <property type="component" value="Linkage Group LG06"/>
</dbReference>
<dbReference type="PANTHER" id="PTHR31286">
    <property type="entry name" value="GLYCINE-RICH CELL WALL STRUCTURAL PROTEIN 1.8-LIKE"/>
    <property type="match status" value="1"/>
</dbReference>
<reference evidence="2 3" key="1">
    <citation type="submission" date="2021-09" db="EMBL/GenBank/DDBJ databases">
        <title>Genomic insights and catalytic innovation underlie evolution of tropane alkaloids biosynthesis.</title>
        <authorList>
            <person name="Wang Y.-J."/>
            <person name="Tian T."/>
            <person name="Huang J.-P."/>
            <person name="Huang S.-X."/>
        </authorList>
    </citation>
    <scope>NUCLEOTIDE SEQUENCE [LARGE SCALE GENOMIC DNA]</scope>
    <source>
        <strain evidence="2">KIB-2018</strain>
        <tissue evidence="2">Leaf</tissue>
    </source>
</reference>